<dbReference type="Pfam" id="PF09837">
    <property type="entry name" value="DUF2064"/>
    <property type="match status" value="1"/>
</dbReference>
<sequence>MNRPRLIVFGRYPRPGKTKTRLIPALGPAGAASLQRRLTEGIIDDARRCAGLTGAQIIFCHDGGDRQKIQRWLDDGNIAPVPQVTGGLGHRMLTAINSAFDQGASRVVLVGTDIPGLTSEIMCEALDRLKEHDLVLGPSTDGGYWLIGMSSPVNLFDGIVWSGPDVLADTLALAGRKRMKPCLLAPLRDLDTPDDLDREVGRQSPPSPYLSVIIPTLNEDRHIARTIRAAASPDAQIIVSDGGSTDRTVAIARAHGARIVTGQRGRAGQQNRGAAAAGGEVLLFLHADTRMPLHYEDHIFDTLMDRRTVLGAFRFATDLHTPAMRTIAFFTNLRAGRLKLPYGDQGLFMRRADFNRFGGFPETAIAEDLYLVRKMARNGRIALAPAAAVTSGRRWQRLGPVRTTLVNTIIAVGCLAGVPPERLAPLYRLPAQSIKP</sequence>
<dbReference type="OrthoDB" id="9798250at2"/>
<dbReference type="NCBIfam" id="TIGR04283">
    <property type="entry name" value="glyco_like_mftF"/>
    <property type="match status" value="1"/>
</dbReference>
<keyword evidence="4" id="KW-0808">Transferase</keyword>
<dbReference type="InterPro" id="IPR001173">
    <property type="entry name" value="Glyco_trans_2-like"/>
</dbReference>
<feature type="domain" description="Glycosyltransferase 2-like" evidence="6">
    <location>
        <begin position="211"/>
        <end position="325"/>
    </location>
</feature>
<dbReference type="NCBIfam" id="TIGR04282">
    <property type="entry name" value="glyco_like_cofC"/>
    <property type="match status" value="1"/>
</dbReference>
<dbReference type="InterPro" id="IPR018641">
    <property type="entry name" value="Trfase_1_rSAM/seldom-assoc"/>
</dbReference>
<dbReference type="PANTHER" id="PTHR43646">
    <property type="entry name" value="GLYCOSYLTRANSFERASE"/>
    <property type="match status" value="1"/>
</dbReference>
<dbReference type="InterPro" id="IPR029044">
    <property type="entry name" value="Nucleotide-diphossugar_trans"/>
</dbReference>
<dbReference type="RefSeq" id="WP_155318239.1">
    <property type="nucleotide sequence ID" value="NZ_AP021874.1"/>
</dbReference>
<dbReference type="EMBL" id="AP021874">
    <property type="protein sequence ID" value="BBO70279.1"/>
    <property type="molecule type" value="Genomic_DNA"/>
</dbReference>
<reference evidence="7 8" key="1">
    <citation type="submission" date="2019-11" db="EMBL/GenBank/DDBJ databases">
        <title>Comparative genomics of hydrocarbon-degrading Desulfosarcina strains.</title>
        <authorList>
            <person name="Watanabe M."/>
            <person name="Kojima H."/>
            <person name="Fukui M."/>
        </authorList>
    </citation>
    <scope>NUCLEOTIDE SEQUENCE [LARGE SCALE GENOMIC DNA]</scope>
    <source>
        <strain evidence="7 8">PL12</strain>
    </source>
</reference>
<dbReference type="CDD" id="cd02522">
    <property type="entry name" value="GT_2_like_a"/>
    <property type="match status" value="1"/>
</dbReference>
<dbReference type="Pfam" id="PF00535">
    <property type="entry name" value="Glycos_transf_2"/>
    <property type="match status" value="1"/>
</dbReference>
<accession>A0A5K7YQV4</accession>
<protein>
    <recommendedName>
        <fullName evidence="6">Glycosyltransferase 2-like domain-containing protein</fullName>
    </recommendedName>
</protein>
<keyword evidence="2" id="KW-1003">Cell membrane</keyword>
<evidence type="ECO:0000313" key="7">
    <source>
        <dbReference type="EMBL" id="BBO70279.1"/>
    </source>
</evidence>
<evidence type="ECO:0000313" key="8">
    <source>
        <dbReference type="Proteomes" id="UP000427906"/>
    </source>
</evidence>
<keyword evidence="8" id="KW-1185">Reference proteome</keyword>
<evidence type="ECO:0000256" key="1">
    <source>
        <dbReference type="ARBA" id="ARBA00004236"/>
    </source>
</evidence>
<evidence type="ECO:0000256" key="5">
    <source>
        <dbReference type="ARBA" id="ARBA00023136"/>
    </source>
</evidence>
<keyword evidence="3" id="KW-0328">Glycosyltransferase</keyword>
<dbReference type="Gene3D" id="3.90.550.10">
    <property type="entry name" value="Spore Coat Polysaccharide Biosynthesis Protein SpsA, Chain A"/>
    <property type="match status" value="2"/>
</dbReference>
<evidence type="ECO:0000256" key="2">
    <source>
        <dbReference type="ARBA" id="ARBA00022475"/>
    </source>
</evidence>
<dbReference type="PANTHER" id="PTHR43646:SF2">
    <property type="entry name" value="GLYCOSYLTRANSFERASE 2-LIKE DOMAIN-CONTAINING PROTEIN"/>
    <property type="match status" value="1"/>
</dbReference>
<dbReference type="SUPFAM" id="SSF53448">
    <property type="entry name" value="Nucleotide-diphospho-sugar transferases"/>
    <property type="match status" value="2"/>
</dbReference>
<organism evidence="7 8">
    <name type="scientific">Desulfosarcina alkanivorans</name>
    <dbReference type="NCBI Taxonomy" id="571177"/>
    <lineage>
        <taxon>Bacteria</taxon>
        <taxon>Pseudomonadati</taxon>
        <taxon>Thermodesulfobacteriota</taxon>
        <taxon>Desulfobacteria</taxon>
        <taxon>Desulfobacterales</taxon>
        <taxon>Desulfosarcinaceae</taxon>
        <taxon>Desulfosarcina</taxon>
    </lineage>
</organism>
<comment type="subcellular location">
    <subcellularLocation>
        <location evidence="1">Cell membrane</location>
    </subcellularLocation>
</comment>
<evidence type="ECO:0000256" key="3">
    <source>
        <dbReference type="ARBA" id="ARBA00022676"/>
    </source>
</evidence>
<dbReference type="AlphaFoldDB" id="A0A5K7YQV4"/>
<gene>
    <name evidence="7" type="ORF">DSCA_42090</name>
</gene>
<dbReference type="InterPro" id="IPR026461">
    <property type="entry name" value="Trfase_2_rSAM/seldom_assoc"/>
</dbReference>
<dbReference type="GO" id="GO:0005886">
    <property type="term" value="C:plasma membrane"/>
    <property type="evidence" value="ECO:0007669"/>
    <property type="project" value="UniProtKB-SubCell"/>
</dbReference>
<dbReference type="KEGG" id="dalk:DSCA_42090"/>
<evidence type="ECO:0000256" key="4">
    <source>
        <dbReference type="ARBA" id="ARBA00022679"/>
    </source>
</evidence>
<name>A0A5K7YQV4_9BACT</name>
<keyword evidence="5" id="KW-0472">Membrane</keyword>
<evidence type="ECO:0000259" key="6">
    <source>
        <dbReference type="Pfam" id="PF00535"/>
    </source>
</evidence>
<proteinExistence type="predicted"/>
<dbReference type="GO" id="GO:0016757">
    <property type="term" value="F:glycosyltransferase activity"/>
    <property type="evidence" value="ECO:0007669"/>
    <property type="project" value="UniProtKB-KW"/>
</dbReference>
<dbReference type="Proteomes" id="UP000427906">
    <property type="component" value="Chromosome"/>
</dbReference>